<comment type="caution">
    <text evidence="3">The sequence shown here is derived from an EMBL/GenBank/DDBJ whole genome shotgun (WGS) entry which is preliminary data.</text>
</comment>
<feature type="non-terminal residue" evidence="3">
    <location>
        <position position="88"/>
    </location>
</feature>
<dbReference type="PANTHER" id="PTHR43353">
    <property type="entry name" value="SUCCINATE-SEMIALDEHYDE DEHYDROGENASE, MITOCHONDRIAL"/>
    <property type="match status" value="1"/>
</dbReference>
<organism evidence="3 4">
    <name type="scientific">Puccinia striiformis f. sp. tritici PST-78</name>
    <dbReference type="NCBI Taxonomy" id="1165861"/>
    <lineage>
        <taxon>Eukaryota</taxon>
        <taxon>Fungi</taxon>
        <taxon>Dikarya</taxon>
        <taxon>Basidiomycota</taxon>
        <taxon>Pucciniomycotina</taxon>
        <taxon>Pucciniomycetes</taxon>
        <taxon>Pucciniales</taxon>
        <taxon>Pucciniaceae</taxon>
        <taxon>Puccinia</taxon>
    </lineage>
</organism>
<evidence type="ECO:0000259" key="2">
    <source>
        <dbReference type="Pfam" id="PF00171"/>
    </source>
</evidence>
<keyword evidence="1" id="KW-0560">Oxidoreductase</keyword>
<dbReference type="PANTHER" id="PTHR43353:SF10">
    <property type="entry name" value="SUCCINATE-SEMIALDEHYDE DEHYDROGENASE (NADP+)"/>
    <property type="match status" value="1"/>
</dbReference>
<dbReference type="SUPFAM" id="SSF53720">
    <property type="entry name" value="ALDH-like"/>
    <property type="match status" value="1"/>
</dbReference>
<dbReference type="InterPro" id="IPR015590">
    <property type="entry name" value="Aldehyde_DH_dom"/>
</dbReference>
<accession>A0A0L0UHQ4</accession>
<proteinExistence type="predicted"/>
<keyword evidence="4" id="KW-1185">Reference proteome</keyword>
<dbReference type="InterPro" id="IPR016162">
    <property type="entry name" value="Ald_DH_N"/>
</dbReference>
<dbReference type="GO" id="GO:0009450">
    <property type="term" value="P:gamma-aminobutyric acid catabolic process"/>
    <property type="evidence" value="ECO:0007669"/>
    <property type="project" value="TreeGrafter"/>
</dbReference>
<dbReference type="STRING" id="1165861.A0A0L0UHQ4"/>
<dbReference type="Proteomes" id="UP000054564">
    <property type="component" value="Unassembled WGS sequence"/>
</dbReference>
<protein>
    <recommendedName>
        <fullName evidence="2">Aldehyde dehydrogenase domain-containing protein</fullName>
    </recommendedName>
</protein>
<dbReference type="EMBL" id="AJIL01009118">
    <property type="protein sequence ID" value="KNE86561.1"/>
    <property type="molecule type" value="Genomic_DNA"/>
</dbReference>
<name>A0A0L0UHQ4_9BASI</name>
<reference evidence="4" key="1">
    <citation type="submission" date="2014-03" db="EMBL/GenBank/DDBJ databases">
        <title>The Genome Sequence of Puccinia striiformis f. sp. tritici PST-78.</title>
        <authorList>
            <consortium name="The Broad Institute Genome Sequencing Platform"/>
            <person name="Cuomo C."/>
            <person name="Hulbert S."/>
            <person name="Chen X."/>
            <person name="Walker B."/>
            <person name="Young S.K."/>
            <person name="Zeng Q."/>
            <person name="Gargeya S."/>
            <person name="Fitzgerald M."/>
            <person name="Haas B."/>
            <person name="Abouelleil A."/>
            <person name="Alvarado L."/>
            <person name="Arachchi H.M."/>
            <person name="Berlin A.M."/>
            <person name="Chapman S.B."/>
            <person name="Goldberg J."/>
            <person name="Griggs A."/>
            <person name="Gujja S."/>
            <person name="Hansen M."/>
            <person name="Howarth C."/>
            <person name="Imamovic A."/>
            <person name="Larimer J."/>
            <person name="McCowan C."/>
            <person name="Montmayeur A."/>
            <person name="Murphy C."/>
            <person name="Neiman D."/>
            <person name="Pearson M."/>
            <person name="Priest M."/>
            <person name="Roberts A."/>
            <person name="Saif S."/>
            <person name="Shea T."/>
            <person name="Sisk P."/>
            <person name="Sykes S."/>
            <person name="Wortman J."/>
            <person name="Nusbaum C."/>
            <person name="Birren B."/>
        </authorList>
    </citation>
    <scope>NUCLEOTIDE SEQUENCE [LARGE SCALE GENOMIC DNA]</scope>
    <source>
        <strain evidence="4">race PST-78</strain>
    </source>
</reference>
<dbReference type="Gene3D" id="3.40.605.10">
    <property type="entry name" value="Aldehyde Dehydrogenase, Chain A, domain 1"/>
    <property type="match status" value="1"/>
</dbReference>
<sequence>MNVEDLHQAILAAKHNHSQNTRNASDLASIIVAENGKSFNDAMGEVKYAASFVDWFADQSLRTDGTIIPSSNPSIRHLVVHQPIGLVA</sequence>
<dbReference type="InterPro" id="IPR016161">
    <property type="entry name" value="Ald_DH/histidinol_DH"/>
</dbReference>
<evidence type="ECO:0000256" key="1">
    <source>
        <dbReference type="ARBA" id="ARBA00023002"/>
    </source>
</evidence>
<evidence type="ECO:0000313" key="3">
    <source>
        <dbReference type="EMBL" id="KNE86561.1"/>
    </source>
</evidence>
<dbReference type="GO" id="GO:0005737">
    <property type="term" value="C:cytoplasm"/>
    <property type="evidence" value="ECO:0007669"/>
    <property type="project" value="TreeGrafter"/>
</dbReference>
<feature type="domain" description="Aldehyde dehydrogenase" evidence="2">
    <location>
        <begin position="21"/>
        <end position="88"/>
    </location>
</feature>
<dbReference type="InterPro" id="IPR050740">
    <property type="entry name" value="Aldehyde_DH_Superfamily"/>
</dbReference>
<dbReference type="Pfam" id="PF00171">
    <property type="entry name" value="Aldedh"/>
    <property type="match status" value="1"/>
</dbReference>
<evidence type="ECO:0000313" key="4">
    <source>
        <dbReference type="Proteomes" id="UP000054564"/>
    </source>
</evidence>
<dbReference type="AlphaFoldDB" id="A0A0L0UHQ4"/>
<gene>
    <name evidence="3" type="ORF">PSTG_20077</name>
</gene>
<dbReference type="GO" id="GO:0004777">
    <property type="term" value="F:succinate-semialdehyde dehydrogenase (NAD+) activity"/>
    <property type="evidence" value="ECO:0007669"/>
    <property type="project" value="TreeGrafter"/>
</dbReference>